<dbReference type="EMBL" id="KN831987">
    <property type="protein sequence ID" value="KIO01564.1"/>
    <property type="molecule type" value="Genomic_DNA"/>
</dbReference>
<protein>
    <submittedName>
        <fullName evidence="1">Uncharacterized protein</fullName>
    </submittedName>
</protein>
<name>A0A0C3P2N5_PISTI</name>
<organism evidence="1 2">
    <name type="scientific">Pisolithus tinctorius Marx 270</name>
    <dbReference type="NCBI Taxonomy" id="870435"/>
    <lineage>
        <taxon>Eukaryota</taxon>
        <taxon>Fungi</taxon>
        <taxon>Dikarya</taxon>
        <taxon>Basidiomycota</taxon>
        <taxon>Agaricomycotina</taxon>
        <taxon>Agaricomycetes</taxon>
        <taxon>Agaricomycetidae</taxon>
        <taxon>Boletales</taxon>
        <taxon>Sclerodermatineae</taxon>
        <taxon>Pisolithaceae</taxon>
        <taxon>Pisolithus</taxon>
    </lineage>
</organism>
<reference evidence="2" key="2">
    <citation type="submission" date="2015-01" db="EMBL/GenBank/DDBJ databases">
        <title>Evolutionary Origins and Diversification of the Mycorrhizal Mutualists.</title>
        <authorList>
            <consortium name="DOE Joint Genome Institute"/>
            <consortium name="Mycorrhizal Genomics Consortium"/>
            <person name="Kohler A."/>
            <person name="Kuo A."/>
            <person name="Nagy L.G."/>
            <person name="Floudas D."/>
            <person name="Copeland A."/>
            <person name="Barry K.W."/>
            <person name="Cichocki N."/>
            <person name="Veneault-Fourrey C."/>
            <person name="LaButti K."/>
            <person name="Lindquist E.A."/>
            <person name="Lipzen A."/>
            <person name="Lundell T."/>
            <person name="Morin E."/>
            <person name="Murat C."/>
            <person name="Riley R."/>
            <person name="Ohm R."/>
            <person name="Sun H."/>
            <person name="Tunlid A."/>
            <person name="Henrissat B."/>
            <person name="Grigoriev I.V."/>
            <person name="Hibbett D.S."/>
            <person name="Martin F."/>
        </authorList>
    </citation>
    <scope>NUCLEOTIDE SEQUENCE [LARGE SCALE GENOMIC DNA]</scope>
    <source>
        <strain evidence="2">Marx 270</strain>
    </source>
</reference>
<dbReference type="Proteomes" id="UP000054217">
    <property type="component" value="Unassembled WGS sequence"/>
</dbReference>
<reference evidence="1 2" key="1">
    <citation type="submission" date="2014-04" db="EMBL/GenBank/DDBJ databases">
        <authorList>
            <consortium name="DOE Joint Genome Institute"/>
            <person name="Kuo A."/>
            <person name="Kohler A."/>
            <person name="Costa M.D."/>
            <person name="Nagy L.G."/>
            <person name="Floudas D."/>
            <person name="Copeland A."/>
            <person name="Barry K.W."/>
            <person name="Cichocki N."/>
            <person name="Veneault-Fourrey C."/>
            <person name="LaButti K."/>
            <person name="Lindquist E.A."/>
            <person name="Lipzen A."/>
            <person name="Lundell T."/>
            <person name="Morin E."/>
            <person name="Murat C."/>
            <person name="Sun H."/>
            <person name="Tunlid A."/>
            <person name="Henrissat B."/>
            <person name="Grigoriev I.V."/>
            <person name="Hibbett D.S."/>
            <person name="Martin F."/>
            <person name="Nordberg H.P."/>
            <person name="Cantor M.N."/>
            <person name="Hua S.X."/>
        </authorList>
    </citation>
    <scope>NUCLEOTIDE SEQUENCE [LARGE SCALE GENOMIC DNA]</scope>
    <source>
        <strain evidence="1 2">Marx 270</strain>
    </source>
</reference>
<proteinExistence type="predicted"/>
<evidence type="ECO:0000313" key="1">
    <source>
        <dbReference type="EMBL" id="KIO01564.1"/>
    </source>
</evidence>
<feature type="non-terminal residue" evidence="1">
    <location>
        <position position="1"/>
    </location>
</feature>
<gene>
    <name evidence="1" type="ORF">M404DRAFT_149728</name>
</gene>
<dbReference type="HOGENOM" id="CLU_1631072_0_0_1"/>
<evidence type="ECO:0000313" key="2">
    <source>
        <dbReference type="Proteomes" id="UP000054217"/>
    </source>
</evidence>
<dbReference type="AlphaFoldDB" id="A0A0C3P2N5"/>
<keyword evidence="2" id="KW-1185">Reference proteome</keyword>
<sequence>QGLTQHVNKNEATISELQEELLTFSSKQTKTAGAAKNILNQHPKLCKGQFNRSCCIKKPILHSKMLEMCGVERLNVEDHLSMMSKHINRLPDQRESEDIEGCTVWMPVWSEHVDNTVNQRFLGAVVDAIMQEEMVSSMVKMVGYCYANDSYRATNRVRCSTST</sequence>
<dbReference type="InParanoid" id="A0A0C3P2N5"/>
<accession>A0A0C3P2N5</accession>